<dbReference type="PANTHER" id="PTHR21015:SF22">
    <property type="entry name" value="GLYCOSYLTRANSFERASE"/>
    <property type="match status" value="1"/>
</dbReference>
<feature type="domain" description="Erythromycin biosynthesis protein CIII-like C-terminal" evidence="2">
    <location>
        <begin position="312"/>
        <end position="423"/>
    </location>
</feature>
<sequence length="439" mass="46394">MSRILVAATPVSGHHAPLLQIARHLSGLGHEVVFLGGSRFAAEVEAAGPVFRALPAEADYDDRDLAARFPGREEIPAGPAQVMWDVMHVFGDPIPAQLTAVRELLAEFPASVVIHDNLFLGGVALALSEEPGRRPAVFSVGISPLGVDSRDTAPHLLGLLPPVDERQRARYAELAAEMAERGRPLAEHLRGCFARAGATLAEGSLGWLRIQAADVFLQLTVAGFEYPRSDQPATVRFVGAIPIDPGAAQEPPAWWPELRKARADGRRIVVVTQGTLANTALGRLVVPTVRALADREDVFVVAATGRPDAAERVAAELPAVPANARIAGFVPFAELLPLADLLVTNGGYGGTQAALAHGVPLVVGGDTEDKPEVAARVEWSGTGVNLRTADPTVEALREAVDTVLSTPSYRERAAALAEEYAAHDALALIDGLVRETAGR</sequence>
<dbReference type="PANTHER" id="PTHR21015">
    <property type="entry name" value="UDP-N-ACETYLGLUCOSAMINE--N-ACETYLMURAMYL-(PENTAPEPTIDE) PYROPHOSPHORYL-UNDECAPRENOL N-ACETYLGLUCOSAMINE TRANSFERASE 1"/>
    <property type="match status" value="1"/>
</dbReference>
<evidence type="ECO:0000313" key="4">
    <source>
        <dbReference type="Proteomes" id="UP000265325"/>
    </source>
</evidence>
<dbReference type="GO" id="GO:0008194">
    <property type="term" value="F:UDP-glycosyltransferase activity"/>
    <property type="evidence" value="ECO:0007669"/>
    <property type="project" value="InterPro"/>
</dbReference>
<keyword evidence="1" id="KW-0808">Transferase</keyword>
<dbReference type="InterPro" id="IPR002213">
    <property type="entry name" value="UDP_glucos_trans"/>
</dbReference>
<dbReference type="AlphaFoldDB" id="A0A2P2GCM6"/>
<dbReference type="InterPro" id="IPR010610">
    <property type="entry name" value="EryCIII-like_C"/>
</dbReference>
<dbReference type="Proteomes" id="UP000265325">
    <property type="component" value="Unassembled WGS sequence"/>
</dbReference>
<gene>
    <name evidence="3" type="ORF">VO63_35370</name>
</gene>
<dbReference type="Pfam" id="PF06722">
    <property type="entry name" value="EryCIII-like_C"/>
    <property type="match status" value="1"/>
</dbReference>
<proteinExistence type="predicted"/>
<dbReference type="GO" id="GO:0016758">
    <property type="term" value="F:hexosyltransferase activity"/>
    <property type="evidence" value="ECO:0007669"/>
    <property type="project" value="UniProtKB-ARBA"/>
</dbReference>
<accession>A0A2P2GCM6</accession>
<dbReference type="GO" id="GO:0017000">
    <property type="term" value="P:antibiotic biosynthetic process"/>
    <property type="evidence" value="ECO:0007669"/>
    <property type="project" value="UniProtKB-ARBA"/>
</dbReference>
<comment type="caution">
    <text evidence="3">The sequence shown here is derived from an EMBL/GenBank/DDBJ whole genome shotgun (WGS) entry which is preliminary data.</text>
</comment>
<reference evidence="3 4" key="1">
    <citation type="submission" date="2015-05" db="EMBL/GenBank/DDBJ databases">
        <title>Draft Genome assembly of Streptomyces showdoensis.</title>
        <authorList>
            <person name="Thapa K.K."/>
            <person name="Metsa-Ketela M."/>
        </authorList>
    </citation>
    <scope>NUCLEOTIDE SEQUENCE [LARGE SCALE GENOMIC DNA]</scope>
    <source>
        <strain evidence="3 4">ATCC 15227</strain>
    </source>
</reference>
<dbReference type="EMBL" id="LAQS01000105">
    <property type="protein sequence ID" value="KKZ69227.1"/>
    <property type="molecule type" value="Genomic_DNA"/>
</dbReference>
<dbReference type="OrthoDB" id="764352at2"/>
<dbReference type="RefSeq" id="WP_046912258.1">
    <property type="nucleotide sequence ID" value="NZ_BAAAXG010000006.1"/>
</dbReference>
<protein>
    <recommendedName>
        <fullName evidence="2">Erythromycin biosynthesis protein CIII-like C-terminal domain-containing protein</fullName>
    </recommendedName>
</protein>
<keyword evidence="4" id="KW-1185">Reference proteome</keyword>
<organism evidence="3 4">
    <name type="scientific">Streptomyces showdoensis</name>
    <dbReference type="NCBI Taxonomy" id="68268"/>
    <lineage>
        <taxon>Bacteria</taxon>
        <taxon>Bacillati</taxon>
        <taxon>Actinomycetota</taxon>
        <taxon>Actinomycetes</taxon>
        <taxon>Kitasatosporales</taxon>
        <taxon>Streptomycetaceae</taxon>
        <taxon>Streptomyces</taxon>
    </lineage>
</organism>
<dbReference type="FunFam" id="3.40.50.2000:FF:000072">
    <property type="entry name" value="Glycosyl transferase"/>
    <property type="match status" value="1"/>
</dbReference>
<evidence type="ECO:0000256" key="1">
    <source>
        <dbReference type="ARBA" id="ARBA00022679"/>
    </source>
</evidence>
<name>A0A2P2GCM6_STREW</name>
<evidence type="ECO:0000313" key="3">
    <source>
        <dbReference type="EMBL" id="KKZ69227.1"/>
    </source>
</evidence>
<dbReference type="CDD" id="cd03784">
    <property type="entry name" value="GT1_Gtf-like"/>
    <property type="match status" value="1"/>
</dbReference>
<evidence type="ECO:0000259" key="2">
    <source>
        <dbReference type="Pfam" id="PF06722"/>
    </source>
</evidence>
<dbReference type="Gene3D" id="3.40.50.2000">
    <property type="entry name" value="Glycogen Phosphorylase B"/>
    <property type="match status" value="2"/>
</dbReference>
<dbReference type="SUPFAM" id="SSF53756">
    <property type="entry name" value="UDP-Glycosyltransferase/glycogen phosphorylase"/>
    <property type="match status" value="1"/>
</dbReference>